<name>A0AAU8LY43_9BACT</name>
<protein>
    <submittedName>
        <fullName evidence="1">Uncharacterized protein</fullName>
    </submittedName>
</protein>
<accession>A0AAU8LY43</accession>
<proteinExistence type="predicted"/>
<gene>
    <name evidence="1" type="ORF">Q3M24_03250</name>
</gene>
<sequence length="49" mass="5605">MRNYSRSGRNHPAGGENASVALQRHFFRLHLLIFRGILPSTQLRMTPSL</sequence>
<dbReference type="AlphaFoldDB" id="A0AAU8LY43"/>
<evidence type="ECO:0000313" key="1">
    <source>
        <dbReference type="EMBL" id="XCN73788.1"/>
    </source>
</evidence>
<organism evidence="1">
    <name type="scientific">Candidatus Electrothrix aestuarii</name>
    <dbReference type="NCBI Taxonomy" id="3062594"/>
    <lineage>
        <taxon>Bacteria</taxon>
        <taxon>Pseudomonadati</taxon>
        <taxon>Thermodesulfobacteriota</taxon>
        <taxon>Desulfobulbia</taxon>
        <taxon>Desulfobulbales</taxon>
        <taxon>Desulfobulbaceae</taxon>
        <taxon>Candidatus Electrothrix</taxon>
    </lineage>
</organism>
<reference evidence="1" key="2">
    <citation type="submission" date="2024-06" db="EMBL/GenBank/DDBJ databases">
        <authorList>
            <person name="Plum-Jensen L.E."/>
            <person name="Schramm A."/>
            <person name="Marshall I.P.G."/>
        </authorList>
    </citation>
    <scope>NUCLEOTIDE SEQUENCE</scope>
    <source>
        <strain evidence="1">Rat1</strain>
    </source>
</reference>
<dbReference type="KEGG" id="eaj:Q3M24_03250"/>
<reference evidence="1" key="1">
    <citation type="journal article" date="2024" name="Syst. Appl. Microbiol.">
        <title>First single-strain enrichments of Electrothrix cable bacteria, description of E. aestuarii sp. nov. and E. rattekaaiensis sp. nov., and proposal of a cable bacteria taxonomy following the rules of the SeqCode.</title>
        <authorList>
            <person name="Plum-Jensen L.E."/>
            <person name="Schramm A."/>
            <person name="Marshall I.P.G."/>
        </authorList>
    </citation>
    <scope>NUCLEOTIDE SEQUENCE</scope>
    <source>
        <strain evidence="1">Rat1</strain>
    </source>
</reference>
<dbReference type="EMBL" id="CP159373">
    <property type="protein sequence ID" value="XCN73788.1"/>
    <property type="molecule type" value="Genomic_DNA"/>
</dbReference>